<feature type="domain" description="GINS subunit" evidence="5">
    <location>
        <begin position="104"/>
        <end position="162"/>
    </location>
</feature>
<keyword evidence="4" id="KW-0539">Nucleus</keyword>
<evidence type="ECO:0000256" key="2">
    <source>
        <dbReference type="ARBA" id="ARBA00011352"/>
    </source>
</evidence>
<dbReference type="CDD" id="cd11711">
    <property type="entry name" value="GINS_A_Sld5"/>
    <property type="match status" value="1"/>
</dbReference>
<comment type="subcellular location">
    <subcellularLocation>
        <location evidence="1">Nucleus</location>
    </subcellularLocation>
</comment>
<reference evidence="6 7" key="1">
    <citation type="journal article" date="2023" name="Elife">
        <title>Identification of key yeast species and microbe-microbe interactions impacting larval growth of Drosophila in the wild.</title>
        <authorList>
            <person name="Mure A."/>
            <person name="Sugiura Y."/>
            <person name="Maeda R."/>
            <person name="Honda K."/>
            <person name="Sakurai N."/>
            <person name="Takahashi Y."/>
            <person name="Watada M."/>
            <person name="Katoh T."/>
            <person name="Gotoh A."/>
            <person name="Gotoh Y."/>
            <person name="Taniguchi I."/>
            <person name="Nakamura K."/>
            <person name="Hayashi T."/>
            <person name="Katayama T."/>
            <person name="Uemura T."/>
            <person name="Hattori Y."/>
        </authorList>
    </citation>
    <scope>NUCLEOTIDE SEQUENCE [LARGE SCALE GENOMIC DNA]</scope>
    <source>
        <strain evidence="6 7">PK-24</strain>
    </source>
</reference>
<dbReference type="InterPro" id="IPR021151">
    <property type="entry name" value="GINS_A"/>
</dbReference>
<dbReference type="GO" id="GO:0006261">
    <property type="term" value="P:DNA-templated DNA replication"/>
    <property type="evidence" value="ECO:0007669"/>
    <property type="project" value="InterPro"/>
</dbReference>
<dbReference type="InterPro" id="IPR036224">
    <property type="entry name" value="GINS_bundle-like_dom_sf"/>
</dbReference>
<evidence type="ECO:0000256" key="4">
    <source>
        <dbReference type="ARBA" id="ARBA00023242"/>
    </source>
</evidence>
<evidence type="ECO:0000313" key="6">
    <source>
        <dbReference type="EMBL" id="GMM48398.1"/>
    </source>
</evidence>
<dbReference type="PANTHER" id="PTHR21206">
    <property type="entry name" value="SLD5 PROTEIN"/>
    <property type="match status" value="1"/>
</dbReference>
<dbReference type="InterPro" id="IPR008591">
    <property type="entry name" value="GINS_Sld5"/>
</dbReference>
<protein>
    <submittedName>
        <fullName evidence="6">DNA replication protein</fullName>
    </submittedName>
</protein>
<dbReference type="GO" id="GO:0000811">
    <property type="term" value="C:GINS complex"/>
    <property type="evidence" value="ECO:0007669"/>
    <property type="project" value="TreeGrafter"/>
</dbReference>
<evidence type="ECO:0000256" key="3">
    <source>
        <dbReference type="ARBA" id="ARBA00022705"/>
    </source>
</evidence>
<dbReference type="SUPFAM" id="SSF158573">
    <property type="entry name" value="GINS helical bundle-like"/>
    <property type="match status" value="1"/>
</dbReference>
<dbReference type="Pfam" id="PF05916">
    <property type="entry name" value="Sld5"/>
    <property type="match status" value="1"/>
</dbReference>
<evidence type="ECO:0000259" key="5">
    <source>
        <dbReference type="Pfam" id="PF05916"/>
    </source>
</evidence>
<keyword evidence="3" id="KW-0235">DNA replication</keyword>
<dbReference type="Proteomes" id="UP001378960">
    <property type="component" value="Unassembled WGS sequence"/>
</dbReference>
<keyword evidence="7" id="KW-1185">Reference proteome</keyword>
<dbReference type="InterPro" id="IPR038749">
    <property type="entry name" value="Sld5_GINS_A"/>
</dbReference>
<dbReference type="Gene3D" id="1.20.58.1030">
    <property type="match status" value="1"/>
</dbReference>
<proteinExistence type="predicted"/>
<comment type="caution">
    <text evidence="6">The sequence shown here is derived from an EMBL/GenBank/DDBJ whole genome shotgun (WGS) entry which is preliminary data.</text>
</comment>
<dbReference type="PANTHER" id="PTHR21206:SF0">
    <property type="entry name" value="DNA REPLICATION COMPLEX GINS PROTEIN SLD5"/>
    <property type="match status" value="1"/>
</dbReference>
<comment type="subunit">
    <text evidence="2">Component of the GINS complex which is a heterotetramer of SLD5, PSF1, PSF2 and PSF3.</text>
</comment>
<name>A0AAV5RB05_PICKL</name>
<dbReference type="GO" id="GO:0000727">
    <property type="term" value="P:double-strand break repair via break-induced replication"/>
    <property type="evidence" value="ECO:0007669"/>
    <property type="project" value="TreeGrafter"/>
</dbReference>
<gene>
    <name evidence="6" type="ORF">DAPK24_049960</name>
</gene>
<accession>A0AAV5RB05</accession>
<sequence>MDRDREAEREDRIANDIINDFEAEFHEGLKESKRVDIYNTEHLENQKRRDLETLKQAWINEKMVPTILPYEEELMKRMFERIRKQLEFIEMNNVELQTQEKDIKLILVLIESELERIQFMIRSYVRLRLRKIDKYALYIQEHEEEKDKLNNDEITYMEGHLSMQHGLFEEQFLKKMNLTRRGNLGEDKEMVVIPDKSFPVITSAIRDTYVSNASINEGSVYVAQWQEVSQGIAAGDLKIL</sequence>
<evidence type="ECO:0000313" key="7">
    <source>
        <dbReference type="Proteomes" id="UP001378960"/>
    </source>
</evidence>
<evidence type="ECO:0000256" key="1">
    <source>
        <dbReference type="ARBA" id="ARBA00004123"/>
    </source>
</evidence>
<organism evidence="6 7">
    <name type="scientific">Pichia kluyveri</name>
    <name type="common">Yeast</name>
    <dbReference type="NCBI Taxonomy" id="36015"/>
    <lineage>
        <taxon>Eukaryota</taxon>
        <taxon>Fungi</taxon>
        <taxon>Dikarya</taxon>
        <taxon>Ascomycota</taxon>
        <taxon>Saccharomycotina</taxon>
        <taxon>Pichiomycetes</taxon>
        <taxon>Pichiales</taxon>
        <taxon>Pichiaceae</taxon>
        <taxon>Pichia</taxon>
    </lineage>
</organism>
<dbReference type="EMBL" id="BTGB01000009">
    <property type="protein sequence ID" value="GMM48398.1"/>
    <property type="molecule type" value="Genomic_DNA"/>
</dbReference>
<dbReference type="AlphaFoldDB" id="A0AAV5RB05"/>